<feature type="compositionally biased region" description="Polar residues" evidence="2">
    <location>
        <begin position="45"/>
        <end position="56"/>
    </location>
</feature>
<feature type="compositionally biased region" description="Polar residues" evidence="2">
    <location>
        <begin position="1"/>
        <end position="16"/>
    </location>
</feature>
<gene>
    <name evidence="3" type="ORF">MW290_09940</name>
</gene>
<evidence type="ECO:0000313" key="4">
    <source>
        <dbReference type="Proteomes" id="UP001056201"/>
    </source>
</evidence>
<evidence type="ECO:0000256" key="2">
    <source>
        <dbReference type="SAM" id="MobiDB-lite"/>
    </source>
</evidence>
<organism evidence="3 4">
    <name type="scientific">Aquincola tertiaricarbonis</name>
    <dbReference type="NCBI Taxonomy" id="391953"/>
    <lineage>
        <taxon>Bacteria</taxon>
        <taxon>Pseudomonadati</taxon>
        <taxon>Pseudomonadota</taxon>
        <taxon>Betaproteobacteria</taxon>
        <taxon>Burkholderiales</taxon>
        <taxon>Sphaerotilaceae</taxon>
        <taxon>Aquincola</taxon>
    </lineage>
</organism>
<feature type="compositionally biased region" description="Low complexity" evidence="2">
    <location>
        <begin position="17"/>
        <end position="34"/>
    </location>
</feature>
<sequence>MQAISSTVNAQGSRPTSAAQARTAGESAAAEGSSNELKPLRVARQNWNPDRNQQTADAQRTLDYLERMSSQLQQLKNTLSAQLASLRAAAASAQLAQQATNGSANGTADRQLQSLDDLWRQRELLTGGSLDSQLRFSAETPAKRRFSIRGLDSTALSSGDRETLSFSLGQNRSGPVTVTLEAGATLQDNVKKLDRALTPLGIGVSLNGAGETVFSTTETAWTQVRDALAIKGGGIRLPSGQPLRAKTEAQEEAITPAGWSTGDAAALRNTLQEVTQALEHVRRVAQQVRDTLERAKQSTAQAADAAWATAFAEEFGARAQQPDYEVYAAIAPALVSVNRSRVVSLLTLK</sequence>
<keyword evidence="1" id="KW-0175">Coiled coil</keyword>
<protein>
    <submittedName>
        <fullName evidence="3">Uncharacterized protein</fullName>
    </submittedName>
</protein>
<name>A0ABY4S3F4_AQUTE</name>
<dbReference type="EMBL" id="CP097635">
    <property type="protein sequence ID" value="URI06243.1"/>
    <property type="molecule type" value="Genomic_DNA"/>
</dbReference>
<feature type="coiled-coil region" evidence="1">
    <location>
        <begin position="264"/>
        <end position="298"/>
    </location>
</feature>
<reference evidence="3" key="1">
    <citation type="submission" date="2022-05" db="EMBL/GenBank/DDBJ databases">
        <title>An RpoN-dependent PEP-CTERM gene is involved in floc formation of an Aquincola tertiaricarbonis strain.</title>
        <authorList>
            <person name="Qiu D."/>
            <person name="Xia M."/>
        </authorList>
    </citation>
    <scope>NUCLEOTIDE SEQUENCE</scope>
    <source>
        <strain evidence="3">RN12</strain>
    </source>
</reference>
<accession>A0ABY4S3F4</accession>
<dbReference type="Proteomes" id="UP001056201">
    <property type="component" value="Chromosome 1"/>
</dbReference>
<feature type="region of interest" description="Disordered" evidence="2">
    <location>
        <begin position="1"/>
        <end position="56"/>
    </location>
</feature>
<dbReference type="RefSeq" id="WP_250194506.1">
    <property type="nucleotide sequence ID" value="NZ_CP097635.1"/>
</dbReference>
<evidence type="ECO:0000256" key="1">
    <source>
        <dbReference type="SAM" id="Coils"/>
    </source>
</evidence>
<evidence type="ECO:0000313" key="3">
    <source>
        <dbReference type="EMBL" id="URI06243.1"/>
    </source>
</evidence>
<proteinExistence type="predicted"/>
<keyword evidence="4" id="KW-1185">Reference proteome</keyword>